<evidence type="ECO:0000256" key="1">
    <source>
        <dbReference type="SAM" id="Phobius"/>
    </source>
</evidence>
<comment type="caution">
    <text evidence="2">The sequence shown here is derived from an EMBL/GenBank/DDBJ whole genome shotgun (WGS) entry which is preliminary data.</text>
</comment>
<feature type="transmembrane region" description="Helical" evidence="1">
    <location>
        <begin position="7"/>
        <end position="27"/>
    </location>
</feature>
<keyword evidence="1" id="KW-0812">Transmembrane</keyword>
<dbReference type="AlphaFoldDB" id="A0A3M0C1B6"/>
<evidence type="ECO:0000313" key="2">
    <source>
        <dbReference type="EMBL" id="RMB02665.1"/>
    </source>
</evidence>
<keyword evidence="3" id="KW-1185">Reference proteome</keyword>
<proteinExistence type="predicted"/>
<evidence type="ECO:0008006" key="4">
    <source>
        <dbReference type="Google" id="ProtNLM"/>
    </source>
</evidence>
<dbReference type="OrthoDB" id="8479024at2"/>
<sequence>MLDKFRTYAIGLSAIVFIAGIAFYAYVSMGGGGGLFGERGAALTDVDFATLDYTGDDPAYLLCPADLCGTAVPDADAPVFNVPAQTLRRAVADFTDNMPTINTLRFDLARNQFDFTERLPGQSFPAAITVRILEGGRIASGLPRSRLVIYSRQPVGQSSKQDHRDRVERWLRLIEARLTG</sequence>
<reference evidence="2 3" key="1">
    <citation type="submission" date="2018-10" db="EMBL/GenBank/DDBJ databases">
        <title>Genomic Encyclopedia of Archaeal and Bacterial Type Strains, Phase II (KMG-II): from individual species to whole genera.</title>
        <authorList>
            <person name="Goeker M."/>
        </authorList>
    </citation>
    <scope>NUCLEOTIDE SEQUENCE [LARGE SCALE GENOMIC DNA]</scope>
    <source>
        <strain evidence="2 3">DSM 25217</strain>
    </source>
</reference>
<dbReference type="EMBL" id="REFR01000014">
    <property type="protein sequence ID" value="RMB02665.1"/>
    <property type="molecule type" value="Genomic_DNA"/>
</dbReference>
<accession>A0A3M0C1B6</accession>
<protein>
    <recommendedName>
        <fullName evidence="4">DUF1499 domain-containing protein</fullName>
    </recommendedName>
</protein>
<dbReference type="RefSeq" id="WP_121939682.1">
    <property type="nucleotide sequence ID" value="NZ_REFR01000014.1"/>
</dbReference>
<keyword evidence="1" id="KW-1133">Transmembrane helix</keyword>
<gene>
    <name evidence="2" type="ORF">BXY39_3015</name>
</gene>
<evidence type="ECO:0000313" key="3">
    <source>
        <dbReference type="Proteomes" id="UP000271227"/>
    </source>
</evidence>
<organism evidence="2 3">
    <name type="scientific">Eilatimonas milleporae</name>
    <dbReference type="NCBI Taxonomy" id="911205"/>
    <lineage>
        <taxon>Bacteria</taxon>
        <taxon>Pseudomonadati</taxon>
        <taxon>Pseudomonadota</taxon>
        <taxon>Alphaproteobacteria</taxon>
        <taxon>Kordiimonadales</taxon>
        <taxon>Kordiimonadaceae</taxon>
        <taxon>Eilatimonas</taxon>
    </lineage>
</organism>
<dbReference type="InParanoid" id="A0A3M0C1B6"/>
<dbReference type="Proteomes" id="UP000271227">
    <property type="component" value="Unassembled WGS sequence"/>
</dbReference>
<keyword evidence="1" id="KW-0472">Membrane</keyword>
<name>A0A3M0C1B6_9PROT</name>